<sequence length="507" mass="57462">MATSIGDLKGKAIAFGANADEEMAGGDSSKINQALDMNDIVRYLDQAQSKDNKASEKYGTVKNIFNRTLECIQTVGGIVADGTSYVFAPAGTCYNALTFVIQAWQGYEGIFESLASLLEECIEFLERLTYYVDSGMDSKLTKLACQHLQIFVDICDHTLRLRSKRSKFTAFMRQMFLNDDGVQDLLGAMKNLIEKEHGLLSAQTWKSSNEAAVNLRDGLSLTRNMHASLVDDRNQKQLVESTEESLSHLEKVFVKLMKDKEWQSERGHNGILARVIYNLGDKYWEDGERQEEAITTYSKILDIERSIYIFSGFPDVLQKYSAAGCWEAMVEFFERLLDEPDGPNTAGEFLMNNLLMPVETFFALFAKFIDKSARLDFLEALFVRAIARATFIGDRDDLFTIRYYYGKTLFSIKGQEEAGIAIWELYKNEATNEIREQAVNSIDAYTVPAWLELATIKDIDPARAQRFFDKIETAYTEFEALESHDIEPTIAKAEYTSTVAMNKRILN</sequence>
<dbReference type="AlphaFoldDB" id="A0A9P5AFV0"/>
<organism evidence="2 3">
    <name type="scientific">Fusarium beomiforme</name>
    <dbReference type="NCBI Taxonomy" id="44412"/>
    <lineage>
        <taxon>Eukaryota</taxon>
        <taxon>Fungi</taxon>
        <taxon>Dikarya</taxon>
        <taxon>Ascomycota</taxon>
        <taxon>Pezizomycotina</taxon>
        <taxon>Sordariomycetes</taxon>
        <taxon>Hypocreomycetidae</taxon>
        <taxon>Hypocreales</taxon>
        <taxon>Nectriaceae</taxon>
        <taxon>Fusarium</taxon>
        <taxon>Fusarium burgessii species complex</taxon>
    </lineage>
</organism>
<feature type="domain" description="Fungal STAND N-terminal Goodbye" evidence="1">
    <location>
        <begin position="29"/>
        <end position="131"/>
    </location>
</feature>
<evidence type="ECO:0000313" key="2">
    <source>
        <dbReference type="EMBL" id="KAF4338040.1"/>
    </source>
</evidence>
<dbReference type="Pfam" id="PF17109">
    <property type="entry name" value="Goodbye"/>
    <property type="match status" value="1"/>
</dbReference>
<accession>A0A9P5AFV0</accession>
<reference evidence="2" key="1">
    <citation type="journal article" date="2017" name="Mycologia">
        <title>Fusarium algeriense, sp. nov., a novel toxigenic crown rot pathogen of durum wheat from Algeria is nested in the Fusarium burgessii species complex.</title>
        <authorList>
            <person name="Laraba I."/>
            <person name="Keddad A."/>
            <person name="Boureghda H."/>
            <person name="Abdallah N."/>
            <person name="Vaughan M.M."/>
            <person name="Proctor R.H."/>
            <person name="Busman M."/>
            <person name="O'Donnell K."/>
        </authorList>
    </citation>
    <scope>NUCLEOTIDE SEQUENCE</scope>
    <source>
        <strain evidence="2">NRRL 25174</strain>
    </source>
</reference>
<dbReference type="Proteomes" id="UP000730481">
    <property type="component" value="Unassembled WGS sequence"/>
</dbReference>
<proteinExistence type="predicted"/>
<comment type="caution">
    <text evidence="2">The sequence shown here is derived from an EMBL/GenBank/DDBJ whole genome shotgun (WGS) entry which is preliminary data.</text>
</comment>
<gene>
    <name evidence="2" type="ORF">FBEOM_8045</name>
</gene>
<evidence type="ECO:0000259" key="1">
    <source>
        <dbReference type="Pfam" id="PF17109"/>
    </source>
</evidence>
<dbReference type="OrthoDB" id="2913095at2759"/>
<dbReference type="EMBL" id="PVQB02000369">
    <property type="protein sequence ID" value="KAF4338040.1"/>
    <property type="molecule type" value="Genomic_DNA"/>
</dbReference>
<name>A0A9P5AFV0_9HYPO</name>
<protein>
    <submittedName>
        <fullName evidence="2">Neutral amino acid permease</fullName>
    </submittedName>
</protein>
<evidence type="ECO:0000313" key="3">
    <source>
        <dbReference type="Proteomes" id="UP000730481"/>
    </source>
</evidence>
<keyword evidence="3" id="KW-1185">Reference proteome</keyword>
<reference evidence="2" key="2">
    <citation type="submission" date="2020-02" db="EMBL/GenBank/DDBJ databases">
        <title>Identification and distribution of gene clusters putatively required for synthesis of sphingolipid metabolism inhibitors in phylogenetically diverse species of the filamentous fungus Fusarium.</title>
        <authorList>
            <person name="Kim H.-S."/>
            <person name="Busman M."/>
            <person name="Brown D.W."/>
            <person name="Divon H."/>
            <person name="Uhlig S."/>
            <person name="Proctor R.H."/>
        </authorList>
    </citation>
    <scope>NUCLEOTIDE SEQUENCE</scope>
    <source>
        <strain evidence="2">NRRL 25174</strain>
    </source>
</reference>
<dbReference type="InterPro" id="IPR031350">
    <property type="entry name" value="Goodbye_dom"/>
</dbReference>